<keyword evidence="2" id="KW-1185">Reference proteome</keyword>
<gene>
    <name evidence="1" type="ORF">ACFPOB_22295</name>
</gene>
<proteinExistence type="predicted"/>
<comment type="caution">
    <text evidence="1">The sequence shown here is derived from an EMBL/GenBank/DDBJ whole genome shotgun (WGS) entry which is preliminary data.</text>
</comment>
<reference evidence="2" key="1">
    <citation type="journal article" date="2019" name="Int. J. Syst. Evol. Microbiol.">
        <title>The Global Catalogue of Microorganisms (GCM) 10K type strain sequencing project: providing services to taxonomists for standard genome sequencing and annotation.</title>
        <authorList>
            <consortium name="The Broad Institute Genomics Platform"/>
            <consortium name="The Broad Institute Genome Sequencing Center for Infectious Disease"/>
            <person name="Wu L."/>
            <person name="Ma J."/>
        </authorList>
    </citation>
    <scope>NUCLEOTIDE SEQUENCE [LARGE SCALE GENOMIC DNA]</scope>
    <source>
        <strain evidence="2">NCAIM B.01391</strain>
    </source>
</reference>
<accession>A0ABW0IZ08</accession>
<name>A0ABW0IZ08_9HYPH</name>
<dbReference type="EMBL" id="JBHSLW010000037">
    <property type="protein sequence ID" value="MFC5422301.1"/>
    <property type="molecule type" value="Genomic_DNA"/>
</dbReference>
<dbReference type="Proteomes" id="UP001596053">
    <property type="component" value="Unassembled WGS sequence"/>
</dbReference>
<evidence type="ECO:0000313" key="1">
    <source>
        <dbReference type="EMBL" id="MFC5422301.1"/>
    </source>
</evidence>
<evidence type="ECO:0000313" key="2">
    <source>
        <dbReference type="Proteomes" id="UP001596053"/>
    </source>
</evidence>
<protein>
    <submittedName>
        <fullName evidence="1">Uncharacterized protein</fullName>
    </submittedName>
</protein>
<organism evidence="1 2">
    <name type="scientific">Bosea eneae</name>
    <dbReference type="NCBI Taxonomy" id="151454"/>
    <lineage>
        <taxon>Bacteria</taxon>
        <taxon>Pseudomonadati</taxon>
        <taxon>Pseudomonadota</taxon>
        <taxon>Alphaproteobacteria</taxon>
        <taxon>Hyphomicrobiales</taxon>
        <taxon>Boseaceae</taxon>
        <taxon>Bosea</taxon>
    </lineage>
</organism>
<dbReference type="RefSeq" id="WP_377800574.1">
    <property type="nucleotide sequence ID" value="NZ_JBHSLW010000037.1"/>
</dbReference>
<sequence length="65" mass="7582">MAASGGRRLRHHIHRGRDRSLGRRDIGLAVRRYRPDRYEYRVEYSIDGENLGTPWKAMITGSGHF</sequence>